<keyword evidence="5" id="KW-1185">Reference proteome</keyword>
<dbReference type="STRING" id="27342.A0A0H2S4C6"/>
<evidence type="ECO:0000313" key="4">
    <source>
        <dbReference type="EMBL" id="KLO18947.1"/>
    </source>
</evidence>
<dbReference type="InterPro" id="IPR050471">
    <property type="entry name" value="AB_hydrolase"/>
</dbReference>
<name>A0A0H2S4C6_9AGAM</name>
<dbReference type="InterPro" id="IPR005945">
    <property type="entry name" value="Pro_imino_pep"/>
</dbReference>
<gene>
    <name evidence="4" type="ORF">SCHPADRAFT_95585</name>
</gene>
<dbReference type="InterPro" id="IPR002410">
    <property type="entry name" value="Peptidase_S33"/>
</dbReference>
<evidence type="ECO:0000313" key="5">
    <source>
        <dbReference type="Proteomes" id="UP000053477"/>
    </source>
</evidence>
<evidence type="ECO:0000256" key="2">
    <source>
        <dbReference type="ARBA" id="ARBA00022801"/>
    </source>
</evidence>
<dbReference type="PANTHER" id="PTHR43433:SF5">
    <property type="entry name" value="AB HYDROLASE-1 DOMAIN-CONTAINING PROTEIN"/>
    <property type="match status" value="1"/>
</dbReference>
<evidence type="ECO:0000256" key="1">
    <source>
        <dbReference type="ARBA" id="ARBA00010088"/>
    </source>
</evidence>
<dbReference type="EMBL" id="KQ085890">
    <property type="protein sequence ID" value="KLO18947.1"/>
    <property type="molecule type" value="Genomic_DNA"/>
</dbReference>
<protein>
    <submittedName>
        <fullName evidence="4">Proline iminopeptidase protein</fullName>
    </submittedName>
</protein>
<evidence type="ECO:0000259" key="3">
    <source>
        <dbReference type="Pfam" id="PF00561"/>
    </source>
</evidence>
<proteinExistence type="inferred from homology"/>
<organism evidence="4 5">
    <name type="scientific">Schizopora paradoxa</name>
    <dbReference type="NCBI Taxonomy" id="27342"/>
    <lineage>
        <taxon>Eukaryota</taxon>
        <taxon>Fungi</taxon>
        <taxon>Dikarya</taxon>
        <taxon>Basidiomycota</taxon>
        <taxon>Agaricomycotina</taxon>
        <taxon>Agaricomycetes</taxon>
        <taxon>Hymenochaetales</taxon>
        <taxon>Schizoporaceae</taxon>
        <taxon>Schizopora</taxon>
    </lineage>
</organism>
<dbReference type="GO" id="GO:0008233">
    <property type="term" value="F:peptidase activity"/>
    <property type="evidence" value="ECO:0007669"/>
    <property type="project" value="InterPro"/>
</dbReference>
<dbReference type="PRINTS" id="PR00793">
    <property type="entry name" value="PROAMNOPTASE"/>
</dbReference>
<dbReference type="OrthoDB" id="190201at2759"/>
<dbReference type="PIRSF" id="PIRSF005539">
    <property type="entry name" value="Pept_S33_TRI_F1"/>
    <property type="match status" value="1"/>
</dbReference>
<dbReference type="GO" id="GO:0006508">
    <property type="term" value="P:proteolysis"/>
    <property type="evidence" value="ECO:0007669"/>
    <property type="project" value="InterPro"/>
</dbReference>
<keyword evidence="2" id="KW-0378">Hydrolase</keyword>
<reference evidence="4 5" key="1">
    <citation type="submission" date="2015-04" db="EMBL/GenBank/DDBJ databases">
        <title>Complete genome sequence of Schizopora paradoxa KUC8140, a cosmopolitan wood degrader in East Asia.</title>
        <authorList>
            <consortium name="DOE Joint Genome Institute"/>
            <person name="Min B."/>
            <person name="Park H."/>
            <person name="Jang Y."/>
            <person name="Kim J.-J."/>
            <person name="Kim K.H."/>
            <person name="Pangilinan J."/>
            <person name="Lipzen A."/>
            <person name="Riley R."/>
            <person name="Grigoriev I.V."/>
            <person name="Spatafora J.W."/>
            <person name="Choi I.-G."/>
        </authorList>
    </citation>
    <scope>NUCLEOTIDE SEQUENCE [LARGE SCALE GENOMIC DNA]</scope>
    <source>
        <strain evidence="4 5">KUC8140</strain>
    </source>
</reference>
<dbReference type="InParanoid" id="A0A0H2S4C6"/>
<dbReference type="Proteomes" id="UP000053477">
    <property type="component" value="Unassembled WGS sequence"/>
</dbReference>
<accession>A0A0H2S4C6</accession>
<dbReference type="PANTHER" id="PTHR43433">
    <property type="entry name" value="HYDROLASE, ALPHA/BETA FOLD FAMILY PROTEIN"/>
    <property type="match status" value="1"/>
</dbReference>
<dbReference type="Gene3D" id="3.40.50.1820">
    <property type="entry name" value="alpha/beta hydrolase"/>
    <property type="match status" value="1"/>
</dbReference>
<dbReference type="InterPro" id="IPR000073">
    <property type="entry name" value="AB_hydrolase_1"/>
</dbReference>
<dbReference type="SUPFAM" id="SSF53474">
    <property type="entry name" value="alpha/beta-Hydrolases"/>
    <property type="match status" value="1"/>
</dbReference>
<dbReference type="AlphaFoldDB" id="A0A0H2S4C6"/>
<dbReference type="Pfam" id="PF00561">
    <property type="entry name" value="Abhydrolase_1"/>
    <property type="match status" value="1"/>
</dbReference>
<comment type="similarity">
    <text evidence="1">Belongs to the peptidase S33 family.</text>
</comment>
<dbReference type="InterPro" id="IPR029058">
    <property type="entry name" value="AB_hydrolase_fold"/>
</dbReference>
<sequence length="306" mass="34832">MMDGTTIDTPTTEGRAPFRHDGDELETWYKVVGDLGSGIPLVTLHGGPGFPHYYMLSLADLATSYGIPVVFYDQLGVGVSTNLPDKPPDFWTPDLFIEELENLLQHLDIHEFDLLGHSWGGMLAAQFAATRSPRGLRKLIISNSTASQSMWTKCLDDLTRALPDDVQTTLKRHEEAQSFTHQEYRDAINVFYARHMCRLPSLPHELIQTFSSIGPKSNVLFSMYGPSQLQPIGSLKDWTIIPDLHRIEVPTLVLNGRYDEAQDECVLPYFQHIPRVKWYTFAESSHNPHWEERSLYMRIVNDFLKG</sequence>
<feature type="domain" description="AB hydrolase-1" evidence="3">
    <location>
        <begin position="40"/>
        <end position="292"/>
    </location>
</feature>
<dbReference type="NCBIfam" id="TIGR01250">
    <property type="entry name" value="pro_imino_pep_2"/>
    <property type="match status" value="1"/>
</dbReference>